<dbReference type="InterPro" id="IPR045155">
    <property type="entry name" value="Beta-lactam_cat"/>
</dbReference>
<dbReference type="Gene3D" id="3.40.710.10">
    <property type="entry name" value="DD-peptidase/beta-lactamase superfamily"/>
    <property type="match status" value="1"/>
</dbReference>
<dbReference type="InterPro" id="IPR012338">
    <property type="entry name" value="Beta-lactam/transpept-like"/>
</dbReference>
<dbReference type="InterPro" id="IPR000871">
    <property type="entry name" value="Beta-lactam_class-A"/>
</dbReference>
<comment type="caution">
    <text evidence="2">The sequence shown here is derived from an EMBL/GenBank/DDBJ whole genome shotgun (WGS) entry which is preliminary data.</text>
</comment>
<dbReference type="Proteomes" id="UP000657574">
    <property type="component" value="Unassembled WGS sequence"/>
</dbReference>
<name>A0A917K7R6_9ACTN</name>
<reference evidence="2" key="1">
    <citation type="journal article" date="2014" name="Int. J. Syst. Evol. Microbiol.">
        <title>Complete genome sequence of Corynebacterium casei LMG S-19264T (=DSM 44701T), isolated from a smear-ripened cheese.</title>
        <authorList>
            <consortium name="US DOE Joint Genome Institute (JGI-PGF)"/>
            <person name="Walter F."/>
            <person name="Albersmeier A."/>
            <person name="Kalinowski J."/>
            <person name="Ruckert C."/>
        </authorList>
    </citation>
    <scope>NUCLEOTIDE SEQUENCE</scope>
    <source>
        <strain evidence="2">JCM 3086</strain>
    </source>
</reference>
<dbReference type="SUPFAM" id="SSF56601">
    <property type="entry name" value="beta-lactamase/transpeptidase-like"/>
    <property type="match status" value="1"/>
</dbReference>
<dbReference type="GO" id="GO:0008800">
    <property type="term" value="F:beta-lactamase activity"/>
    <property type="evidence" value="ECO:0007669"/>
    <property type="project" value="InterPro"/>
</dbReference>
<dbReference type="GO" id="GO:0046677">
    <property type="term" value="P:response to antibiotic"/>
    <property type="evidence" value="ECO:0007669"/>
    <property type="project" value="InterPro"/>
</dbReference>
<dbReference type="AlphaFoldDB" id="A0A917K7R6"/>
<dbReference type="EMBL" id="BMQA01000002">
    <property type="protein sequence ID" value="GGJ01298.1"/>
    <property type="molecule type" value="Genomic_DNA"/>
</dbReference>
<reference evidence="2" key="2">
    <citation type="submission" date="2020-09" db="EMBL/GenBank/DDBJ databases">
        <authorList>
            <person name="Sun Q."/>
            <person name="Ohkuma M."/>
        </authorList>
    </citation>
    <scope>NUCLEOTIDE SEQUENCE</scope>
    <source>
        <strain evidence="2">JCM 3086</strain>
    </source>
</reference>
<evidence type="ECO:0000313" key="3">
    <source>
        <dbReference type="Proteomes" id="UP000657574"/>
    </source>
</evidence>
<keyword evidence="3" id="KW-1185">Reference proteome</keyword>
<protein>
    <recommendedName>
        <fullName evidence="1">Beta-lactamase class A catalytic domain-containing protein</fullName>
    </recommendedName>
</protein>
<evidence type="ECO:0000259" key="1">
    <source>
        <dbReference type="Pfam" id="PF13354"/>
    </source>
</evidence>
<evidence type="ECO:0000313" key="2">
    <source>
        <dbReference type="EMBL" id="GGJ01298.1"/>
    </source>
</evidence>
<dbReference type="GO" id="GO:0030655">
    <property type="term" value="P:beta-lactam antibiotic catabolic process"/>
    <property type="evidence" value="ECO:0007669"/>
    <property type="project" value="InterPro"/>
</dbReference>
<gene>
    <name evidence="2" type="ORF">GCM10010121_009600</name>
</gene>
<dbReference type="PANTHER" id="PTHR35333">
    <property type="entry name" value="BETA-LACTAMASE"/>
    <property type="match status" value="1"/>
</dbReference>
<dbReference type="Pfam" id="PF13354">
    <property type="entry name" value="Beta-lactamase2"/>
    <property type="match status" value="1"/>
</dbReference>
<sequence>MTEPALDPDELLSRAMDAVSVPSGAKVAVAVLDLESGQSAAYGRGTFDTASIVKVDILAALLLQAQDAGRPLTVTEKAYATKMIENSDNDAATALWRTIGGAAGLDSANERFGLTDTTGGSGDLWGLTQTTAADQLTLLRQVFGDESKLSESSRAYLRGLMETIAAGQAWGVSAVADGSSWALKNGWLPRSTTGLWDVNSIGRVTVDGGGFLVAVLSKGTATQQRGITLVEATARAAVSALTEGSTSASASVAG</sequence>
<proteinExistence type="predicted"/>
<dbReference type="PANTHER" id="PTHR35333:SF3">
    <property type="entry name" value="BETA-LACTAMASE-TYPE TRANSPEPTIDASE FOLD CONTAINING PROTEIN"/>
    <property type="match status" value="1"/>
</dbReference>
<organism evidence="2 3">
    <name type="scientific">Streptomyces brasiliensis</name>
    <dbReference type="NCBI Taxonomy" id="1954"/>
    <lineage>
        <taxon>Bacteria</taxon>
        <taxon>Bacillati</taxon>
        <taxon>Actinomycetota</taxon>
        <taxon>Actinomycetes</taxon>
        <taxon>Kitasatosporales</taxon>
        <taxon>Streptomycetaceae</taxon>
        <taxon>Streptomyces</taxon>
    </lineage>
</organism>
<accession>A0A917K7R6</accession>
<feature type="domain" description="Beta-lactamase class A catalytic" evidence="1">
    <location>
        <begin position="75"/>
        <end position="216"/>
    </location>
</feature>